<reference evidence="6" key="1">
    <citation type="submission" date="2020-10" db="EMBL/GenBank/DDBJ databases">
        <title>Taxonomic study of unclassified bacteria belonging to the class Ktedonobacteria.</title>
        <authorList>
            <person name="Yabe S."/>
            <person name="Wang C.M."/>
            <person name="Zheng Y."/>
            <person name="Sakai Y."/>
            <person name="Cavaletti L."/>
            <person name="Monciardini P."/>
            <person name="Donadio S."/>
        </authorList>
    </citation>
    <scope>NUCLEOTIDE SEQUENCE</scope>
    <source>
        <strain evidence="6">ID150040</strain>
    </source>
</reference>
<dbReference type="Gene3D" id="3.40.630.30">
    <property type="match status" value="1"/>
</dbReference>
<evidence type="ECO:0000256" key="4">
    <source>
        <dbReference type="SAM" id="MobiDB-lite"/>
    </source>
</evidence>
<feature type="compositionally biased region" description="Polar residues" evidence="4">
    <location>
        <begin position="1"/>
        <end position="15"/>
    </location>
</feature>
<dbReference type="GO" id="GO:0008999">
    <property type="term" value="F:protein-N-terminal-alanine acetyltransferase activity"/>
    <property type="evidence" value="ECO:0007669"/>
    <property type="project" value="TreeGrafter"/>
</dbReference>
<dbReference type="Pfam" id="PF13302">
    <property type="entry name" value="Acetyltransf_3"/>
    <property type="match status" value="1"/>
</dbReference>
<dbReference type="InterPro" id="IPR000182">
    <property type="entry name" value="GNAT_dom"/>
</dbReference>
<dbReference type="EMBL" id="BNJK01000002">
    <property type="protein sequence ID" value="GHO99026.1"/>
    <property type="molecule type" value="Genomic_DNA"/>
</dbReference>
<feature type="region of interest" description="Disordered" evidence="4">
    <location>
        <begin position="1"/>
        <end position="20"/>
    </location>
</feature>
<proteinExistence type="inferred from homology"/>
<keyword evidence="2" id="KW-0012">Acyltransferase</keyword>
<feature type="domain" description="N-acetyltransferase" evidence="5">
    <location>
        <begin position="17"/>
        <end position="175"/>
    </location>
</feature>
<dbReference type="PANTHER" id="PTHR43792">
    <property type="entry name" value="GNAT FAMILY, PUTATIVE (AFU_ORTHOLOGUE AFUA_3G00765)-RELATED-RELATED"/>
    <property type="match status" value="1"/>
</dbReference>
<comment type="caution">
    <text evidence="6">The sequence shown here is derived from an EMBL/GenBank/DDBJ whole genome shotgun (WGS) entry which is preliminary data.</text>
</comment>
<dbReference type="Proteomes" id="UP000597444">
    <property type="component" value="Unassembled WGS sequence"/>
</dbReference>
<dbReference type="InterPro" id="IPR051531">
    <property type="entry name" value="N-acetyltransferase"/>
</dbReference>
<comment type="similarity">
    <text evidence="3">Belongs to the acetyltransferase family. RimJ subfamily.</text>
</comment>
<dbReference type="SUPFAM" id="SSF55729">
    <property type="entry name" value="Acyl-CoA N-acyltransferases (Nat)"/>
    <property type="match status" value="1"/>
</dbReference>
<evidence type="ECO:0000313" key="6">
    <source>
        <dbReference type="EMBL" id="GHO99026.1"/>
    </source>
</evidence>
<dbReference type="PROSITE" id="PS51186">
    <property type="entry name" value="GNAT"/>
    <property type="match status" value="1"/>
</dbReference>
<dbReference type="PANTHER" id="PTHR43792:SF8">
    <property type="entry name" value="[RIBOSOMAL PROTEIN US5]-ALANINE N-ACETYLTRANSFERASE"/>
    <property type="match status" value="1"/>
</dbReference>
<dbReference type="GO" id="GO:0005737">
    <property type="term" value="C:cytoplasm"/>
    <property type="evidence" value="ECO:0007669"/>
    <property type="project" value="TreeGrafter"/>
</dbReference>
<keyword evidence="7" id="KW-1185">Reference proteome</keyword>
<dbReference type="AlphaFoldDB" id="A0A8J3IQR1"/>
<accession>A0A8J3IQR1</accession>
<protein>
    <submittedName>
        <fullName evidence="6">N-acetyltransferase GCN5</fullName>
    </submittedName>
</protein>
<dbReference type="RefSeq" id="WP_220209690.1">
    <property type="nucleotide sequence ID" value="NZ_BNJK01000002.1"/>
</dbReference>
<organism evidence="6 7">
    <name type="scientific">Reticulibacter mediterranei</name>
    <dbReference type="NCBI Taxonomy" id="2778369"/>
    <lineage>
        <taxon>Bacteria</taxon>
        <taxon>Bacillati</taxon>
        <taxon>Chloroflexota</taxon>
        <taxon>Ktedonobacteria</taxon>
        <taxon>Ktedonobacterales</taxon>
        <taxon>Reticulibacteraceae</taxon>
        <taxon>Reticulibacter</taxon>
    </lineage>
</organism>
<gene>
    <name evidence="6" type="ORF">KSF_090740</name>
</gene>
<sequence length="183" mass="20363">MQTGSSPESGRSDQNAVHLEPWSEGDLVLLKKLLGDPEMTKHLGGPESDEQLTQRHARFLRLASEGSARVFKIVLQATGEAVGSVVYWERIWHGEPVYEIGWEVLVAFQGRGIASAATKEAIARARSDGKCRFLHAFPSIDNLPSNAICRKLGFTLIEECDFEYPKGSFMRCNDWRLDLSRGG</sequence>
<evidence type="ECO:0000256" key="3">
    <source>
        <dbReference type="ARBA" id="ARBA00038502"/>
    </source>
</evidence>
<evidence type="ECO:0000259" key="5">
    <source>
        <dbReference type="PROSITE" id="PS51186"/>
    </source>
</evidence>
<evidence type="ECO:0000313" key="7">
    <source>
        <dbReference type="Proteomes" id="UP000597444"/>
    </source>
</evidence>
<evidence type="ECO:0000256" key="2">
    <source>
        <dbReference type="ARBA" id="ARBA00023315"/>
    </source>
</evidence>
<keyword evidence="1" id="KW-0808">Transferase</keyword>
<name>A0A8J3IQR1_9CHLR</name>
<dbReference type="InterPro" id="IPR016181">
    <property type="entry name" value="Acyl_CoA_acyltransferase"/>
</dbReference>
<dbReference type="CDD" id="cd04301">
    <property type="entry name" value="NAT_SF"/>
    <property type="match status" value="1"/>
</dbReference>
<evidence type="ECO:0000256" key="1">
    <source>
        <dbReference type="ARBA" id="ARBA00022679"/>
    </source>
</evidence>